<dbReference type="PANTHER" id="PTHR43792">
    <property type="entry name" value="GNAT FAMILY, PUTATIVE (AFU_ORTHOLOGUE AFUA_3G00765)-RELATED-RELATED"/>
    <property type="match status" value="1"/>
</dbReference>
<dbReference type="InterPro" id="IPR016181">
    <property type="entry name" value="Acyl_CoA_acyltransferase"/>
</dbReference>
<dbReference type="Proteomes" id="UP000199585">
    <property type="component" value="Unassembled WGS sequence"/>
</dbReference>
<organism evidence="2 3">
    <name type="scientific">Loktanella fryxellensis</name>
    <dbReference type="NCBI Taxonomy" id="245187"/>
    <lineage>
        <taxon>Bacteria</taxon>
        <taxon>Pseudomonadati</taxon>
        <taxon>Pseudomonadota</taxon>
        <taxon>Alphaproteobacteria</taxon>
        <taxon>Rhodobacterales</taxon>
        <taxon>Roseobacteraceae</taxon>
        <taxon>Loktanella</taxon>
    </lineage>
</organism>
<dbReference type="Pfam" id="PF13302">
    <property type="entry name" value="Acetyltransf_3"/>
    <property type="match status" value="1"/>
</dbReference>
<dbReference type="AlphaFoldDB" id="A0A1H8CWM9"/>
<dbReference type="PANTHER" id="PTHR43792:SF1">
    <property type="entry name" value="N-ACETYLTRANSFERASE DOMAIN-CONTAINING PROTEIN"/>
    <property type="match status" value="1"/>
</dbReference>
<sequence length="211" mass="22681">MTMHDPALAFSETLPPEARVALGDADTRALTTAPTLRTGRLTLRGPVREDLAPFTAWITAFDRMAVFGGNGSVDAAWRGFMAGIGHWHWHGYGFFMITDTTTGEVLGRCGLLRHHGWPETELAWHLFDGAEGRGVAFEAAVAVRHWAGETLGLPPLASFITPDNARSLSLANRLHATAESEGAVDGDTVVIHRHLPFDAAPALAQHEEAGA</sequence>
<dbReference type="EMBL" id="FOCI01000007">
    <property type="protein sequence ID" value="SEM99435.1"/>
    <property type="molecule type" value="Genomic_DNA"/>
</dbReference>
<evidence type="ECO:0000313" key="3">
    <source>
        <dbReference type="Proteomes" id="UP000199585"/>
    </source>
</evidence>
<evidence type="ECO:0000313" key="2">
    <source>
        <dbReference type="EMBL" id="SEM99435.1"/>
    </source>
</evidence>
<name>A0A1H8CWM9_9RHOB</name>
<protein>
    <submittedName>
        <fullName evidence="2">Protein N-acetyltransferase, RimJ/RimL family</fullName>
    </submittedName>
</protein>
<dbReference type="Gene3D" id="3.40.630.30">
    <property type="match status" value="1"/>
</dbReference>
<proteinExistence type="predicted"/>
<dbReference type="SUPFAM" id="SSF55729">
    <property type="entry name" value="Acyl-CoA N-acyltransferases (Nat)"/>
    <property type="match status" value="1"/>
</dbReference>
<gene>
    <name evidence="2" type="ORF">SAMN04488003_107138</name>
</gene>
<reference evidence="2 3" key="1">
    <citation type="submission" date="2016-10" db="EMBL/GenBank/DDBJ databases">
        <authorList>
            <person name="de Groot N.N."/>
        </authorList>
    </citation>
    <scope>NUCLEOTIDE SEQUENCE [LARGE SCALE GENOMIC DNA]</scope>
    <source>
        <strain evidence="2 3">DSM 16213</strain>
    </source>
</reference>
<evidence type="ECO:0000259" key="1">
    <source>
        <dbReference type="Pfam" id="PF13302"/>
    </source>
</evidence>
<keyword evidence="2" id="KW-0808">Transferase</keyword>
<keyword evidence="3" id="KW-1185">Reference proteome</keyword>
<dbReference type="GO" id="GO:0016747">
    <property type="term" value="F:acyltransferase activity, transferring groups other than amino-acyl groups"/>
    <property type="evidence" value="ECO:0007669"/>
    <property type="project" value="InterPro"/>
</dbReference>
<dbReference type="InterPro" id="IPR051531">
    <property type="entry name" value="N-acetyltransferase"/>
</dbReference>
<dbReference type="STRING" id="245187.SAMN04488003_107138"/>
<accession>A0A1H8CWM9</accession>
<dbReference type="InterPro" id="IPR000182">
    <property type="entry name" value="GNAT_dom"/>
</dbReference>
<feature type="domain" description="N-acetyltransferase" evidence="1">
    <location>
        <begin position="40"/>
        <end position="176"/>
    </location>
</feature>